<feature type="domain" description="Cytochrome b561" evidence="13">
    <location>
        <begin position="173"/>
        <end position="372"/>
    </location>
</feature>
<dbReference type="PROSITE" id="PS50939">
    <property type="entry name" value="CYTOCHROME_B561"/>
    <property type="match status" value="1"/>
</dbReference>
<evidence type="ECO:0000256" key="8">
    <source>
        <dbReference type="PIRNR" id="PIRNR037471"/>
    </source>
</evidence>
<evidence type="ECO:0000313" key="14">
    <source>
        <dbReference type="EMBL" id="KAG0577119.1"/>
    </source>
</evidence>
<keyword evidence="9" id="KW-0479">Metal-binding</keyword>
<dbReference type="Gene3D" id="1.20.120.1770">
    <property type="match status" value="1"/>
</dbReference>
<dbReference type="GO" id="GO:0016020">
    <property type="term" value="C:membrane"/>
    <property type="evidence" value="ECO:0007669"/>
    <property type="project" value="UniProtKB-SubCell"/>
</dbReference>
<accession>A0A8T0I2D8</accession>
<evidence type="ECO:0000256" key="1">
    <source>
        <dbReference type="ARBA" id="ARBA00004370"/>
    </source>
</evidence>
<sequence length="411" mass="44323">MGEFRVRFNVLVLVILGALFGVAFGDHSCGTLLATYKGYTACQSLVKLGFSLAWTIHNASNSVDFAFSGSMASGGWVGWGINPTAQAMIGTQALIAFQSTQGAVVHTYDITGAMKGGAPVVPGNISLDFTKTSAVINGGETTIFTTLNMKPNQSWTMNHVWNQGSTVDLTTNAVGPHAMSGDSLTSVSSINLATNQAFSNVELPHQKLKNRHGIIAAVAWGLLLPLGIMAARYLRPLSGSNPAWFFIHVTCQCTGYFLGVVSWAMGLKLHTYNQGVVPTKHRNVGISIFALATLQVLALVLRPKPDAKYRKHWNVYHHAVGYTTMVLIIVNIFEGLELLRPGNKWTNAYVVVLCVLGGTSMIMEIITWSVWLRNRAKKNAAGPMYGTQRKATAPANAYRNGSHDKGPVDAV</sequence>
<proteinExistence type="predicted"/>
<protein>
    <recommendedName>
        <fullName evidence="8">Cytochrome b561 and DOMON domain-containing protein</fullName>
    </recommendedName>
</protein>
<feature type="transmembrane region" description="Helical" evidence="10">
    <location>
        <begin position="284"/>
        <end position="301"/>
    </location>
</feature>
<evidence type="ECO:0000313" key="15">
    <source>
        <dbReference type="Proteomes" id="UP000822688"/>
    </source>
</evidence>
<dbReference type="EMBL" id="CM026425">
    <property type="protein sequence ID" value="KAG0577119.1"/>
    <property type="molecule type" value="Genomic_DNA"/>
</dbReference>
<keyword evidence="7 8" id="KW-0472">Membrane</keyword>
<keyword evidence="6 10" id="KW-1133">Transmembrane helix</keyword>
<feature type="binding site" description="axial binding residue" evidence="9">
    <location>
        <position position="248"/>
    </location>
    <ligand>
        <name>heme b</name>
        <dbReference type="ChEBI" id="CHEBI:60344"/>
        <label>1</label>
    </ligand>
    <ligandPart>
        <name>Fe</name>
        <dbReference type="ChEBI" id="CHEBI:18248"/>
    </ligandPart>
</feature>
<dbReference type="CDD" id="cd09629">
    <property type="entry name" value="DOMON_CIL1_like"/>
    <property type="match status" value="1"/>
</dbReference>
<dbReference type="InterPro" id="IPR005018">
    <property type="entry name" value="DOMON_domain"/>
</dbReference>
<feature type="binding site" description="axial binding residue" evidence="9">
    <location>
        <position position="212"/>
    </location>
    <ligand>
        <name>heme b</name>
        <dbReference type="ChEBI" id="CHEBI:60344"/>
        <label>1</label>
    </ligand>
    <ligandPart>
        <name>Fe</name>
        <dbReference type="ChEBI" id="CHEBI:18248"/>
    </ligandPart>
</feature>
<reference evidence="14" key="1">
    <citation type="submission" date="2020-06" db="EMBL/GenBank/DDBJ databases">
        <title>WGS assembly of Ceratodon purpureus strain R40.</title>
        <authorList>
            <person name="Carey S.B."/>
            <person name="Jenkins J."/>
            <person name="Shu S."/>
            <person name="Lovell J.T."/>
            <person name="Sreedasyam A."/>
            <person name="Maumus F."/>
            <person name="Tiley G.P."/>
            <person name="Fernandez-Pozo N."/>
            <person name="Barry K."/>
            <person name="Chen C."/>
            <person name="Wang M."/>
            <person name="Lipzen A."/>
            <person name="Daum C."/>
            <person name="Saski C.A."/>
            <person name="Payton A.C."/>
            <person name="Mcbreen J.C."/>
            <person name="Conrad R.E."/>
            <person name="Kollar L.M."/>
            <person name="Olsson S."/>
            <person name="Huttunen S."/>
            <person name="Landis J.B."/>
            <person name="Wickett N.J."/>
            <person name="Johnson M.G."/>
            <person name="Rensing S.A."/>
            <person name="Grimwood J."/>
            <person name="Schmutz J."/>
            <person name="Mcdaniel S.F."/>
        </authorList>
    </citation>
    <scope>NUCLEOTIDE SEQUENCE</scope>
    <source>
        <strain evidence="14">R40</strain>
    </source>
</reference>
<feature type="transmembrane region" description="Helical" evidence="10">
    <location>
        <begin position="213"/>
        <end position="231"/>
    </location>
</feature>
<comment type="cofactor">
    <cofactor evidence="8">
        <name>heme b</name>
        <dbReference type="ChEBI" id="CHEBI:60344"/>
    </cofactor>
    <text evidence="8">Binds 2 heme b groups non-covalently.</text>
</comment>
<dbReference type="Pfam" id="PF04526">
    <property type="entry name" value="DUF568"/>
    <property type="match status" value="1"/>
</dbReference>
<evidence type="ECO:0000259" key="12">
    <source>
        <dbReference type="PROSITE" id="PS50836"/>
    </source>
</evidence>
<feature type="transmembrane region" description="Helical" evidence="10">
    <location>
        <begin position="243"/>
        <end position="264"/>
    </location>
</feature>
<organism evidence="14 15">
    <name type="scientific">Ceratodon purpureus</name>
    <name type="common">Fire moss</name>
    <name type="synonym">Dicranum purpureum</name>
    <dbReference type="NCBI Taxonomy" id="3225"/>
    <lineage>
        <taxon>Eukaryota</taxon>
        <taxon>Viridiplantae</taxon>
        <taxon>Streptophyta</taxon>
        <taxon>Embryophyta</taxon>
        <taxon>Bryophyta</taxon>
        <taxon>Bryophytina</taxon>
        <taxon>Bryopsida</taxon>
        <taxon>Dicranidae</taxon>
        <taxon>Pseudoditrichales</taxon>
        <taxon>Ditrichaceae</taxon>
        <taxon>Ceratodon</taxon>
    </lineage>
</organism>
<name>A0A8T0I2D8_CERPU</name>
<feature type="signal peptide" evidence="11">
    <location>
        <begin position="1"/>
        <end position="25"/>
    </location>
</feature>
<evidence type="ECO:0000256" key="9">
    <source>
        <dbReference type="PIRSR" id="PIRSR037471-1"/>
    </source>
</evidence>
<dbReference type="PROSITE" id="PS50836">
    <property type="entry name" value="DOMON"/>
    <property type="match status" value="1"/>
</dbReference>
<evidence type="ECO:0000256" key="6">
    <source>
        <dbReference type="ARBA" id="ARBA00022989"/>
    </source>
</evidence>
<keyword evidence="15" id="KW-1185">Reference proteome</keyword>
<comment type="subcellular location">
    <subcellularLocation>
        <location evidence="1">Membrane</location>
    </subcellularLocation>
</comment>
<gene>
    <name evidence="14" type="ORF">KC19_5G132200</name>
</gene>
<dbReference type="InterPro" id="IPR045265">
    <property type="entry name" value="AIR12_DOMON"/>
</dbReference>
<evidence type="ECO:0000256" key="11">
    <source>
        <dbReference type="SAM" id="SignalP"/>
    </source>
</evidence>
<evidence type="ECO:0000256" key="7">
    <source>
        <dbReference type="ARBA" id="ARBA00023136"/>
    </source>
</evidence>
<evidence type="ECO:0000256" key="3">
    <source>
        <dbReference type="ARBA" id="ARBA00022692"/>
    </source>
</evidence>
<feature type="transmembrane region" description="Helical" evidence="10">
    <location>
        <begin position="348"/>
        <end position="371"/>
    </location>
</feature>
<dbReference type="PANTHER" id="PTHR23130:SF199">
    <property type="entry name" value="CYTOCHROME B561 AND DOMON DOMAIN-CONTAINING PROTEIN"/>
    <property type="match status" value="1"/>
</dbReference>
<dbReference type="GO" id="GO:0046872">
    <property type="term" value="F:metal ion binding"/>
    <property type="evidence" value="ECO:0007669"/>
    <property type="project" value="UniProtKB-KW"/>
</dbReference>
<feature type="binding site" description="axial binding residue" evidence="9">
    <location>
        <position position="281"/>
    </location>
    <ligand>
        <name>heme b</name>
        <dbReference type="ChEBI" id="CHEBI:60344"/>
        <label>1</label>
    </ligand>
    <ligandPart>
        <name>Fe</name>
        <dbReference type="ChEBI" id="CHEBI:18248"/>
    </ligandPart>
</feature>
<dbReference type="InterPro" id="IPR006593">
    <property type="entry name" value="Cyt_b561/ferric_Rdtase_TM"/>
</dbReference>
<feature type="transmembrane region" description="Helical" evidence="10">
    <location>
        <begin position="313"/>
        <end position="333"/>
    </location>
</feature>
<dbReference type="SMART" id="SM00665">
    <property type="entry name" value="B561"/>
    <property type="match status" value="1"/>
</dbReference>
<dbReference type="InterPro" id="IPR017214">
    <property type="entry name" value="UCP037471"/>
</dbReference>
<dbReference type="AlphaFoldDB" id="A0A8T0I2D8"/>
<feature type="chain" id="PRO_5035915964" description="Cytochrome b561 and DOMON domain-containing protein" evidence="11">
    <location>
        <begin position="26"/>
        <end position="411"/>
    </location>
</feature>
<dbReference type="Proteomes" id="UP000822688">
    <property type="component" value="Chromosome 5"/>
</dbReference>
<dbReference type="CDD" id="cd08760">
    <property type="entry name" value="Cyt_b561_FRRS1_like"/>
    <property type="match status" value="1"/>
</dbReference>
<feature type="binding site" description="axial binding residue" evidence="9">
    <location>
        <position position="317"/>
    </location>
    <ligand>
        <name>heme b</name>
        <dbReference type="ChEBI" id="CHEBI:60344"/>
        <label>1</label>
    </ligand>
    <ligandPart>
        <name>Fe</name>
        <dbReference type="ChEBI" id="CHEBI:18248"/>
    </ligandPart>
</feature>
<dbReference type="PANTHER" id="PTHR23130">
    <property type="entry name" value="CYTOCHROME B561 AND DOMON DOMAIN-CONTAINING PROTEIN"/>
    <property type="match status" value="1"/>
</dbReference>
<evidence type="ECO:0000256" key="4">
    <source>
        <dbReference type="ARBA" id="ARBA00022729"/>
    </source>
</evidence>
<keyword evidence="4 11" id="KW-0732">Signal</keyword>
<evidence type="ECO:0000259" key="13">
    <source>
        <dbReference type="PROSITE" id="PS50939"/>
    </source>
</evidence>
<keyword evidence="9" id="KW-0408">Iron</keyword>
<keyword evidence="2 8" id="KW-0813">Transport</keyword>
<dbReference type="Pfam" id="PF03188">
    <property type="entry name" value="Cytochrom_B561"/>
    <property type="match status" value="1"/>
</dbReference>
<evidence type="ECO:0000256" key="10">
    <source>
        <dbReference type="SAM" id="Phobius"/>
    </source>
</evidence>
<comment type="caution">
    <text evidence="14">The sequence shown here is derived from an EMBL/GenBank/DDBJ whole genome shotgun (WGS) entry which is preliminary data.</text>
</comment>
<keyword evidence="3 10" id="KW-0812">Transmembrane</keyword>
<evidence type="ECO:0000256" key="2">
    <source>
        <dbReference type="ARBA" id="ARBA00022448"/>
    </source>
</evidence>
<evidence type="ECO:0000256" key="5">
    <source>
        <dbReference type="ARBA" id="ARBA00022982"/>
    </source>
</evidence>
<feature type="domain" description="DOMON" evidence="12">
    <location>
        <begin position="48"/>
        <end position="164"/>
    </location>
</feature>
<dbReference type="PIRSF" id="PIRSF037471">
    <property type="entry name" value="UCP037471"/>
    <property type="match status" value="1"/>
</dbReference>
<keyword evidence="5 8" id="KW-0249">Electron transport</keyword>